<reference evidence="2" key="1">
    <citation type="submission" date="2023-01" db="EMBL/GenBank/DDBJ databases">
        <title>Genome assembly of the deep-sea coral Lophelia pertusa.</title>
        <authorList>
            <person name="Herrera S."/>
            <person name="Cordes E."/>
        </authorList>
    </citation>
    <scope>NUCLEOTIDE SEQUENCE</scope>
    <source>
        <strain evidence="2">USNM1676648</strain>
        <tissue evidence="2">Polyp</tissue>
    </source>
</reference>
<evidence type="ECO:0000313" key="3">
    <source>
        <dbReference type="Proteomes" id="UP001163046"/>
    </source>
</evidence>
<proteinExistence type="predicted"/>
<organism evidence="2 3">
    <name type="scientific">Desmophyllum pertusum</name>
    <dbReference type="NCBI Taxonomy" id="174260"/>
    <lineage>
        <taxon>Eukaryota</taxon>
        <taxon>Metazoa</taxon>
        <taxon>Cnidaria</taxon>
        <taxon>Anthozoa</taxon>
        <taxon>Hexacorallia</taxon>
        <taxon>Scleractinia</taxon>
        <taxon>Caryophylliina</taxon>
        <taxon>Caryophylliidae</taxon>
        <taxon>Desmophyllum</taxon>
    </lineage>
</organism>
<evidence type="ECO:0000313" key="2">
    <source>
        <dbReference type="EMBL" id="KAJ7326561.1"/>
    </source>
</evidence>
<dbReference type="AlphaFoldDB" id="A0A9W9YCU8"/>
<gene>
    <name evidence="2" type="ORF">OS493_027507</name>
</gene>
<feature type="region of interest" description="Disordered" evidence="1">
    <location>
        <begin position="34"/>
        <end position="53"/>
    </location>
</feature>
<accession>A0A9W9YCU8</accession>
<protein>
    <submittedName>
        <fullName evidence="2">Uncharacterized protein</fullName>
    </submittedName>
</protein>
<name>A0A9W9YCU8_9CNID</name>
<comment type="caution">
    <text evidence="2">The sequence shown here is derived from an EMBL/GenBank/DDBJ whole genome shotgun (WGS) entry which is preliminary data.</text>
</comment>
<evidence type="ECO:0000256" key="1">
    <source>
        <dbReference type="SAM" id="MobiDB-lite"/>
    </source>
</evidence>
<feature type="compositionally biased region" description="Polar residues" evidence="1">
    <location>
        <begin position="35"/>
        <end position="53"/>
    </location>
</feature>
<dbReference type="Proteomes" id="UP001163046">
    <property type="component" value="Unassembled WGS sequence"/>
</dbReference>
<sequence length="93" mass="10453">MKEALEKYEEKGFLGQIGASQKITDWDAINRRADTTNGNVSSPPPFTQRTSGQTPLTGFHISNLPDVEFNVDNYLGSAYWEATKFMDRVQHVS</sequence>
<keyword evidence="3" id="KW-1185">Reference proteome</keyword>
<dbReference type="EMBL" id="MU827802">
    <property type="protein sequence ID" value="KAJ7326561.1"/>
    <property type="molecule type" value="Genomic_DNA"/>
</dbReference>